<dbReference type="PANTHER" id="PTHR10314">
    <property type="entry name" value="CYSTATHIONINE BETA-SYNTHASE"/>
    <property type="match status" value="1"/>
</dbReference>
<dbReference type="InterPro" id="IPR001926">
    <property type="entry name" value="TrpB-like_PALP"/>
</dbReference>
<protein>
    <submittedName>
        <fullName evidence="2">Pyridoxal phosphate-dependent enzyme, beta subunit domain protein</fullName>
    </submittedName>
</protein>
<accession>T1C3L3</accession>
<feature type="domain" description="Tryptophan synthase beta chain-like PALP" evidence="1">
    <location>
        <begin position="4"/>
        <end position="62"/>
    </location>
</feature>
<evidence type="ECO:0000259" key="1">
    <source>
        <dbReference type="Pfam" id="PF00291"/>
    </source>
</evidence>
<dbReference type="SUPFAM" id="SSF53686">
    <property type="entry name" value="Tryptophan synthase beta subunit-like PLP-dependent enzymes"/>
    <property type="match status" value="1"/>
</dbReference>
<organism evidence="2">
    <name type="scientific">mine drainage metagenome</name>
    <dbReference type="NCBI Taxonomy" id="410659"/>
    <lineage>
        <taxon>unclassified sequences</taxon>
        <taxon>metagenomes</taxon>
        <taxon>ecological metagenomes</taxon>
    </lineage>
</organism>
<comment type="caution">
    <text evidence="2">The sequence shown here is derived from an EMBL/GenBank/DDBJ whole genome shotgun (WGS) entry which is preliminary data.</text>
</comment>
<sequence length="63" mass="6686">MTVGLGCTVWVKLESRNLGGSVKDRPALFMIEQAERDGRLGRDGRIVEATSGNTGIALAQIAV</sequence>
<reference evidence="2" key="2">
    <citation type="journal article" date="2014" name="ISME J.">
        <title>Microbial stratification in low pH oxic and suboxic macroscopic growths along an acid mine drainage.</title>
        <authorList>
            <person name="Mendez-Garcia C."/>
            <person name="Mesa V."/>
            <person name="Sprenger R.R."/>
            <person name="Richter M."/>
            <person name="Diez M.S."/>
            <person name="Solano J."/>
            <person name="Bargiela R."/>
            <person name="Golyshina O.V."/>
            <person name="Manteca A."/>
            <person name="Ramos J.L."/>
            <person name="Gallego J.R."/>
            <person name="Llorente I."/>
            <person name="Martins Dos Santos V.A."/>
            <person name="Jensen O.N."/>
            <person name="Pelaez A.I."/>
            <person name="Sanchez J."/>
            <person name="Ferrer M."/>
        </authorList>
    </citation>
    <scope>NUCLEOTIDE SEQUENCE</scope>
</reference>
<evidence type="ECO:0000313" key="2">
    <source>
        <dbReference type="EMBL" id="EQD59889.1"/>
    </source>
</evidence>
<dbReference type="InterPro" id="IPR036052">
    <property type="entry name" value="TrpB-like_PALP_sf"/>
</dbReference>
<dbReference type="EMBL" id="AUZX01007393">
    <property type="protein sequence ID" value="EQD59889.1"/>
    <property type="molecule type" value="Genomic_DNA"/>
</dbReference>
<feature type="non-terminal residue" evidence="2">
    <location>
        <position position="63"/>
    </location>
</feature>
<gene>
    <name evidence="2" type="ORF">B1A_10381</name>
</gene>
<dbReference type="AlphaFoldDB" id="T1C3L3"/>
<dbReference type="Pfam" id="PF00291">
    <property type="entry name" value="PALP"/>
    <property type="match status" value="1"/>
</dbReference>
<reference evidence="2" key="1">
    <citation type="submission" date="2013-08" db="EMBL/GenBank/DDBJ databases">
        <authorList>
            <person name="Mendez C."/>
            <person name="Richter M."/>
            <person name="Ferrer M."/>
            <person name="Sanchez J."/>
        </authorList>
    </citation>
    <scope>NUCLEOTIDE SEQUENCE</scope>
</reference>
<proteinExistence type="predicted"/>
<dbReference type="Gene3D" id="3.40.50.1100">
    <property type="match status" value="2"/>
</dbReference>
<name>T1C3L3_9ZZZZ</name>
<dbReference type="InterPro" id="IPR050214">
    <property type="entry name" value="Cys_Synth/Cystath_Beta-Synth"/>
</dbReference>